<accession>A0ABP6XBB9</accession>
<gene>
    <name evidence="3" type="ORF">GCM10022197_20190</name>
</gene>
<evidence type="ECO:0008006" key="5">
    <source>
        <dbReference type="Google" id="ProtNLM"/>
    </source>
</evidence>
<sequence>MVATARTSRPARAALGAVLLVLALALVLPACTRSDTASATPRPPGAAQVPGGIEDLAAYVPANSCTPTTRPGTDRLGKLLVATYPGTSFGGARSCPASPNSEHHDGRAVDWMNSVRKAKEKKQAQAVIDWLFAADEQGRPYANARRLGVMYVIWDNRIWGAYRTGDGWREYNGCEAKKKQAKSLDAACHRNHMHLSLSWAGAMGRTSYWTGAVAPTDYGRCRPADMSWAYGYSEPNPVPCPRVGKVTAPKGASKTLKTIVTYSGRSMKLGSRFGGVKAVQKAIGAKQTGTYSAATVKKMKAWQRDHDLEATGRLSYATWRALQQELAP</sequence>
<dbReference type="InterPro" id="IPR036366">
    <property type="entry name" value="PGBDSf"/>
</dbReference>
<protein>
    <recommendedName>
        <fullName evidence="5">Peptidoglycan binding domain-containing protein</fullName>
    </recommendedName>
</protein>
<reference evidence="4" key="1">
    <citation type="journal article" date="2019" name="Int. J. Syst. Evol. Microbiol.">
        <title>The Global Catalogue of Microorganisms (GCM) 10K type strain sequencing project: providing services to taxonomists for standard genome sequencing and annotation.</title>
        <authorList>
            <consortium name="The Broad Institute Genomics Platform"/>
            <consortium name="The Broad Institute Genome Sequencing Center for Infectious Disease"/>
            <person name="Wu L."/>
            <person name="Ma J."/>
        </authorList>
    </citation>
    <scope>NUCLEOTIDE SEQUENCE [LARGE SCALE GENOMIC DNA]</scope>
    <source>
        <strain evidence="4">JCM 16540</strain>
    </source>
</reference>
<dbReference type="RefSeq" id="WP_204910786.1">
    <property type="nucleotide sequence ID" value="NZ_BAAAYR010000002.1"/>
</dbReference>
<keyword evidence="4" id="KW-1185">Reference proteome</keyword>
<dbReference type="InterPro" id="IPR002477">
    <property type="entry name" value="Peptidoglycan-bd-like"/>
</dbReference>
<dbReference type="Pfam" id="PF26571">
    <property type="entry name" value="VldE"/>
    <property type="match status" value="1"/>
</dbReference>
<evidence type="ECO:0000313" key="4">
    <source>
        <dbReference type="Proteomes" id="UP001500767"/>
    </source>
</evidence>
<dbReference type="EMBL" id="BAAAYR010000002">
    <property type="protein sequence ID" value="GAA3564481.1"/>
    <property type="molecule type" value="Genomic_DNA"/>
</dbReference>
<feature type="domain" description="Peptidoglycan binding-like" evidence="1">
    <location>
        <begin position="286"/>
        <end position="322"/>
    </location>
</feature>
<organism evidence="3 4">
    <name type="scientific">Microlunatus spumicola</name>
    <dbReference type="NCBI Taxonomy" id="81499"/>
    <lineage>
        <taxon>Bacteria</taxon>
        <taxon>Bacillati</taxon>
        <taxon>Actinomycetota</taxon>
        <taxon>Actinomycetes</taxon>
        <taxon>Propionibacteriales</taxon>
        <taxon>Propionibacteriaceae</taxon>
        <taxon>Microlunatus</taxon>
    </lineage>
</organism>
<evidence type="ECO:0000313" key="3">
    <source>
        <dbReference type="EMBL" id="GAA3564481.1"/>
    </source>
</evidence>
<dbReference type="InterPro" id="IPR058593">
    <property type="entry name" value="ARB_07466-like_C"/>
</dbReference>
<name>A0ABP6XBB9_9ACTN</name>
<dbReference type="Pfam" id="PF01471">
    <property type="entry name" value="PG_binding_1"/>
    <property type="match status" value="1"/>
</dbReference>
<proteinExistence type="predicted"/>
<feature type="domain" description="ARB-07466-like C-terminal" evidence="2">
    <location>
        <begin position="68"/>
        <end position="175"/>
    </location>
</feature>
<dbReference type="InterPro" id="IPR036365">
    <property type="entry name" value="PGBD-like_sf"/>
</dbReference>
<dbReference type="SUPFAM" id="SSF47090">
    <property type="entry name" value="PGBD-like"/>
    <property type="match status" value="1"/>
</dbReference>
<dbReference type="Proteomes" id="UP001500767">
    <property type="component" value="Unassembled WGS sequence"/>
</dbReference>
<comment type="caution">
    <text evidence="3">The sequence shown here is derived from an EMBL/GenBank/DDBJ whole genome shotgun (WGS) entry which is preliminary data.</text>
</comment>
<evidence type="ECO:0000259" key="1">
    <source>
        <dbReference type="Pfam" id="PF01471"/>
    </source>
</evidence>
<dbReference type="Gene3D" id="1.10.101.10">
    <property type="entry name" value="PGBD-like superfamily/PGBD"/>
    <property type="match status" value="1"/>
</dbReference>
<evidence type="ECO:0000259" key="2">
    <source>
        <dbReference type="Pfam" id="PF26571"/>
    </source>
</evidence>